<evidence type="ECO:0000256" key="1">
    <source>
        <dbReference type="SAM" id="MobiDB-lite"/>
    </source>
</evidence>
<gene>
    <name evidence="2" type="ORF">POTOM_051328</name>
</gene>
<dbReference type="OrthoDB" id="1928974at2759"/>
<proteinExistence type="predicted"/>
<feature type="region of interest" description="Disordered" evidence="1">
    <location>
        <begin position="1"/>
        <end position="31"/>
    </location>
</feature>
<dbReference type="AlphaFoldDB" id="A0A8X7Y5U5"/>
<reference evidence="2" key="1">
    <citation type="journal article" date="2020" name="bioRxiv">
        <title>Hybrid origin of Populus tomentosa Carr. identified through genome sequencing and phylogenomic analysis.</title>
        <authorList>
            <person name="An X."/>
            <person name="Gao K."/>
            <person name="Chen Z."/>
            <person name="Li J."/>
            <person name="Yang X."/>
            <person name="Yang X."/>
            <person name="Zhou J."/>
            <person name="Guo T."/>
            <person name="Zhao T."/>
            <person name="Huang S."/>
            <person name="Miao D."/>
            <person name="Khan W.U."/>
            <person name="Rao P."/>
            <person name="Ye M."/>
            <person name="Lei B."/>
            <person name="Liao W."/>
            <person name="Wang J."/>
            <person name="Ji L."/>
            <person name="Li Y."/>
            <person name="Guo B."/>
            <person name="Mustafa N.S."/>
            <person name="Li S."/>
            <person name="Yun Q."/>
            <person name="Keller S.R."/>
            <person name="Mao J."/>
            <person name="Zhang R."/>
            <person name="Strauss S.H."/>
        </authorList>
    </citation>
    <scope>NUCLEOTIDE SEQUENCE</scope>
    <source>
        <strain evidence="2">GM15</strain>
        <tissue evidence="2">Leaf</tissue>
    </source>
</reference>
<evidence type="ECO:0000313" key="2">
    <source>
        <dbReference type="EMBL" id="KAG6744691.1"/>
    </source>
</evidence>
<sequence length="265" mass="30404">MATVEGAGSPIVRLASGHKAGEEGSEMRETGGLEPLAFWPRRRRWEMGERRFVFNRNLVGGGFMSTEQKKKLLWGNKKSAAPEEPGRQWDTAMFGDRDRQEKFNKLMFQSLSLRWCLWPIIGFKGRCKGGAQTRQSRCGETKGTPDGSRETIYCRASMKRWPHCWIGSLSICLRSYQTLFSDILLQFCARITIPAKLYLLAVHALGHLTFCRKNGLPREVFHLLIQVLRKCSRLLQFLHGYSVVHYIATDKYLRLAKPLLKGSWH</sequence>
<name>A0A8X7Y5U5_POPTO</name>
<evidence type="ECO:0000313" key="3">
    <source>
        <dbReference type="Proteomes" id="UP000886885"/>
    </source>
</evidence>
<dbReference type="EMBL" id="JAAWWB010000031">
    <property type="protein sequence ID" value="KAG6744691.1"/>
    <property type="molecule type" value="Genomic_DNA"/>
</dbReference>
<organism evidence="2 3">
    <name type="scientific">Populus tomentosa</name>
    <name type="common">Chinese white poplar</name>
    <dbReference type="NCBI Taxonomy" id="118781"/>
    <lineage>
        <taxon>Eukaryota</taxon>
        <taxon>Viridiplantae</taxon>
        <taxon>Streptophyta</taxon>
        <taxon>Embryophyta</taxon>
        <taxon>Tracheophyta</taxon>
        <taxon>Spermatophyta</taxon>
        <taxon>Magnoliopsida</taxon>
        <taxon>eudicotyledons</taxon>
        <taxon>Gunneridae</taxon>
        <taxon>Pentapetalae</taxon>
        <taxon>rosids</taxon>
        <taxon>fabids</taxon>
        <taxon>Malpighiales</taxon>
        <taxon>Salicaceae</taxon>
        <taxon>Saliceae</taxon>
        <taxon>Populus</taxon>
    </lineage>
</organism>
<dbReference type="Proteomes" id="UP000886885">
    <property type="component" value="Chromosome 16A"/>
</dbReference>
<protein>
    <submittedName>
        <fullName evidence="2">Uncharacterized protein</fullName>
    </submittedName>
</protein>
<dbReference type="PANTHER" id="PTHR22426:SF2">
    <property type="entry name" value="ARGININE_SERINE-RICH COILED-COIL PROTEIN 2"/>
    <property type="match status" value="1"/>
</dbReference>
<accession>A0A8X7Y5U5</accession>
<keyword evidence="3" id="KW-1185">Reference proteome</keyword>
<dbReference type="PANTHER" id="PTHR22426">
    <property type="entry name" value="ARGININE_SERINE-RICH COILED-COIL PROTEIN 2"/>
    <property type="match status" value="1"/>
</dbReference>
<comment type="caution">
    <text evidence="2">The sequence shown here is derived from an EMBL/GenBank/DDBJ whole genome shotgun (WGS) entry which is preliminary data.</text>
</comment>
<feature type="compositionally biased region" description="Basic and acidic residues" evidence="1">
    <location>
        <begin position="19"/>
        <end position="31"/>
    </location>
</feature>